<keyword evidence="2" id="KW-0560">Oxidoreductase</keyword>
<dbReference type="Pfam" id="PF00171">
    <property type="entry name" value="Aldedh"/>
    <property type="match status" value="1"/>
</dbReference>
<dbReference type="FunFam" id="3.40.605.10:FF:000033">
    <property type="entry name" value="NAD-dependent succinate-semialdehyde dehydrogenase"/>
    <property type="match status" value="1"/>
</dbReference>
<evidence type="ECO:0000256" key="2">
    <source>
        <dbReference type="ARBA" id="ARBA00023002"/>
    </source>
</evidence>
<dbReference type="SUPFAM" id="SSF53720">
    <property type="entry name" value="ALDH-like"/>
    <property type="match status" value="1"/>
</dbReference>
<accession>A0A5C8P3K2</accession>
<organism evidence="4 5">
    <name type="scientific">Zeimonas arvi</name>
    <dbReference type="NCBI Taxonomy" id="2498847"/>
    <lineage>
        <taxon>Bacteria</taxon>
        <taxon>Pseudomonadati</taxon>
        <taxon>Pseudomonadota</taxon>
        <taxon>Betaproteobacteria</taxon>
        <taxon>Burkholderiales</taxon>
        <taxon>Burkholderiaceae</taxon>
        <taxon>Zeimonas</taxon>
    </lineage>
</organism>
<dbReference type="OrthoDB" id="6187633at2"/>
<dbReference type="AlphaFoldDB" id="A0A5C8P3K2"/>
<dbReference type="Gene3D" id="3.40.605.10">
    <property type="entry name" value="Aldehyde Dehydrogenase, Chain A, domain 1"/>
    <property type="match status" value="1"/>
</dbReference>
<dbReference type="FunFam" id="3.40.309.10:FF:000009">
    <property type="entry name" value="Aldehyde dehydrogenase A"/>
    <property type="match status" value="1"/>
</dbReference>
<dbReference type="InterPro" id="IPR050740">
    <property type="entry name" value="Aldehyde_DH_Superfamily"/>
</dbReference>
<dbReference type="PANTHER" id="PTHR43353:SF5">
    <property type="entry name" value="SUCCINATE-SEMIALDEHYDE DEHYDROGENASE, MITOCHONDRIAL"/>
    <property type="match status" value="1"/>
</dbReference>
<dbReference type="EMBL" id="VDUY01000001">
    <property type="protein sequence ID" value="TXL68172.1"/>
    <property type="molecule type" value="Genomic_DNA"/>
</dbReference>
<dbReference type="CDD" id="cd07103">
    <property type="entry name" value="ALDH_F5_SSADH_GabD"/>
    <property type="match status" value="1"/>
</dbReference>
<evidence type="ECO:0000256" key="1">
    <source>
        <dbReference type="ARBA" id="ARBA00009986"/>
    </source>
</evidence>
<name>A0A5C8P3K2_9BURK</name>
<feature type="domain" description="Aldehyde dehydrogenase" evidence="3">
    <location>
        <begin position="16"/>
        <end position="472"/>
    </location>
</feature>
<dbReference type="PANTHER" id="PTHR43353">
    <property type="entry name" value="SUCCINATE-SEMIALDEHYDE DEHYDROGENASE, MITOCHONDRIAL"/>
    <property type="match status" value="1"/>
</dbReference>
<gene>
    <name evidence="4" type="ORF">FHP08_00255</name>
</gene>
<dbReference type="RefSeq" id="WP_147702313.1">
    <property type="nucleotide sequence ID" value="NZ_VDUY01000001.1"/>
</dbReference>
<protein>
    <submittedName>
        <fullName evidence="4">NAD-dependent succinate-semialdehyde dehydrogenase</fullName>
    </submittedName>
</protein>
<keyword evidence="5" id="KW-1185">Reference proteome</keyword>
<dbReference type="InterPro" id="IPR016162">
    <property type="entry name" value="Ald_DH_N"/>
</dbReference>
<evidence type="ECO:0000313" key="5">
    <source>
        <dbReference type="Proteomes" id="UP000321548"/>
    </source>
</evidence>
<dbReference type="GO" id="GO:0016620">
    <property type="term" value="F:oxidoreductase activity, acting on the aldehyde or oxo group of donors, NAD or NADP as acceptor"/>
    <property type="evidence" value="ECO:0007669"/>
    <property type="project" value="InterPro"/>
</dbReference>
<dbReference type="InterPro" id="IPR015590">
    <property type="entry name" value="Aldehyde_DH_dom"/>
</dbReference>
<proteinExistence type="inferred from homology"/>
<evidence type="ECO:0000313" key="4">
    <source>
        <dbReference type="EMBL" id="TXL68172.1"/>
    </source>
</evidence>
<dbReference type="InterPro" id="IPR016161">
    <property type="entry name" value="Ald_DH/histidinol_DH"/>
</dbReference>
<comment type="similarity">
    <text evidence="1">Belongs to the aldehyde dehydrogenase family.</text>
</comment>
<dbReference type="Proteomes" id="UP000321548">
    <property type="component" value="Unassembled WGS sequence"/>
</dbReference>
<evidence type="ECO:0000259" key="3">
    <source>
        <dbReference type="Pfam" id="PF00171"/>
    </source>
</evidence>
<comment type="caution">
    <text evidence="4">The sequence shown here is derived from an EMBL/GenBank/DDBJ whole genome shotgun (WGS) entry which is preliminary data.</text>
</comment>
<sequence length="476" mass="51771">MYETLSLYIDGQFTGAEGRKTQPVTNPADGSVLAQLPHATREDLDRALAAAQRAFGEWKRVSPLERSAILRKAASLLRERAKDIARNIVLDMGKPMAEAVGEVLSCAEHTEWNAEEGRRIYGRVIPPRNDQVRQFVVREPVGVCAAFTPWNFPASQAIRKIAAALASGCTIVLKGPEDAPSACVALARAFHDAGLPPGVLNLVWGVPPEVSKHLIESPIVRKISFTGSVPVGRQLAAMAAQHMKRSTMELGGHSPVIVFDDADVERAADLLQAFKFRNAGQVCVSPTRFYLHEKIYDRFLARFIEKTREMKVGSGLEEGVKMGPLAHERRVPQMEAFVEDANMRGGCIELGGGRVSEAGSFFAPTIVTNVPDDSLLMTSEPFGPIAPFVRFRDTDEVIRRANSLPYGLASYVFTTSLKNAHAASTGIEAGMVNINHFGMALAETPFGGIKDSGWGSEGGMETFDGYLNTKFVTQLN</sequence>
<reference evidence="4 5" key="1">
    <citation type="submission" date="2019-06" db="EMBL/GenBank/DDBJ databases">
        <title>Quisquiliibacterium sp. nov., isolated from a maize field.</title>
        <authorList>
            <person name="Lin S.-Y."/>
            <person name="Tsai C.-F."/>
            <person name="Young C.-C."/>
        </authorList>
    </citation>
    <scope>NUCLEOTIDE SEQUENCE [LARGE SCALE GENOMIC DNA]</scope>
    <source>
        <strain evidence="4 5">CC-CFT501</strain>
    </source>
</reference>
<dbReference type="InterPro" id="IPR016163">
    <property type="entry name" value="Ald_DH_C"/>
</dbReference>
<dbReference type="Gene3D" id="3.40.309.10">
    <property type="entry name" value="Aldehyde Dehydrogenase, Chain A, domain 2"/>
    <property type="match status" value="1"/>
</dbReference>